<name>F3KLU2_9ARCH</name>
<dbReference type="STRING" id="886738.Nlim_1475"/>
<reference evidence="1" key="1">
    <citation type="journal article" date="2011" name="PLoS ONE">
        <title>Genome of a low-salinity ammonia-oxidizing archaeon determined by single-cell and metagenomic analysis.</title>
        <authorList>
            <person name="Blainey P.C."/>
            <person name="Mosier A.C."/>
            <person name="Potanina A."/>
            <person name="Francis C.A."/>
            <person name="Quake S.R."/>
        </authorList>
    </citation>
    <scope>NUCLEOTIDE SEQUENCE [LARGE SCALE GENOMIC DNA]</scope>
    <source>
        <strain evidence="1">SFB1</strain>
    </source>
</reference>
<dbReference type="HOGENOM" id="CLU_2091197_0_0_2"/>
<gene>
    <name evidence="1" type="ORF">Nlim_1475</name>
</gene>
<dbReference type="Proteomes" id="UP000004348">
    <property type="component" value="Chromosome"/>
</dbReference>
<protein>
    <recommendedName>
        <fullName evidence="2">ArnR1-like winged helix-turn-helix domain-containing protein</fullName>
    </recommendedName>
</protein>
<sequence>MIEDKWQRGEKRIITIIQKFTTYKNWISFMQLSIEAKIEHQNLTNYIDVLIKKGIINEYRGKNKSRLFCMNGYHDDIEYNEKFRTLTQKNLLNKEEAYNELSKIYKLGKDELYHKY</sequence>
<evidence type="ECO:0008006" key="2">
    <source>
        <dbReference type="Google" id="ProtNLM"/>
    </source>
</evidence>
<comment type="caution">
    <text evidence="1">The sequence shown here is derived from an EMBL/GenBank/DDBJ whole genome shotgun (WGS) entry which is preliminary data.</text>
</comment>
<proteinExistence type="predicted"/>
<dbReference type="EMBL" id="AEGP01000050">
    <property type="protein sequence ID" value="EGG41676.1"/>
    <property type="molecule type" value="Genomic_DNA"/>
</dbReference>
<evidence type="ECO:0000313" key="1">
    <source>
        <dbReference type="EMBL" id="EGG41676.1"/>
    </source>
</evidence>
<organism evidence="1">
    <name type="scientific">Candidatus Nitrosarchaeum limnium SFB1</name>
    <dbReference type="NCBI Taxonomy" id="886738"/>
    <lineage>
        <taxon>Archaea</taxon>
        <taxon>Nitrososphaerota</taxon>
        <taxon>Nitrososphaeria</taxon>
        <taxon>Nitrosopumilales</taxon>
        <taxon>Nitrosopumilaceae</taxon>
        <taxon>Nitrosarchaeum</taxon>
    </lineage>
</organism>
<accession>F3KLU2</accession>
<dbReference type="AlphaFoldDB" id="F3KLU2"/>